<dbReference type="PROSITE" id="PS50977">
    <property type="entry name" value="HTH_TETR_2"/>
    <property type="match status" value="1"/>
</dbReference>
<dbReference type="GO" id="GO:0003700">
    <property type="term" value="F:DNA-binding transcription factor activity"/>
    <property type="evidence" value="ECO:0007669"/>
    <property type="project" value="TreeGrafter"/>
</dbReference>
<proteinExistence type="predicted"/>
<accession>A0A1H7ZXZ0</accession>
<dbReference type="EMBL" id="FOAZ01000039">
    <property type="protein sequence ID" value="SEM63330.1"/>
    <property type="molecule type" value="Genomic_DNA"/>
</dbReference>
<evidence type="ECO:0000313" key="7">
    <source>
        <dbReference type="Proteomes" id="UP000183015"/>
    </source>
</evidence>
<dbReference type="eggNOG" id="COG1309">
    <property type="taxonomic scope" value="Bacteria"/>
</dbReference>
<keyword evidence="2 4" id="KW-0238">DNA-binding</keyword>
<dbReference type="InterPro" id="IPR009057">
    <property type="entry name" value="Homeodomain-like_sf"/>
</dbReference>
<evidence type="ECO:0000259" key="5">
    <source>
        <dbReference type="PROSITE" id="PS50977"/>
    </source>
</evidence>
<feature type="domain" description="HTH tetR-type" evidence="5">
    <location>
        <begin position="1"/>
        <end position="56"/>
    </location>
</feature>
<protein>
    <submittedName>
        <fullName evidence="6">DNA-binding transcriptional regulator, AcrR family</fullName>
    </submittedName>
</protein>
<dbReference type="PANTHER" id="PTHR30055:SF148">
    <property type="entry name" value="TETR-FAMILY TRANSCRIPTIONAL REGULATOR"/>
    <property type="match status" value="1"/>
</dbReference>
<feature type="DNA-binding region" description="H-T-H motif" evidence="4">
    <location>
        <begin position="19"/>
        <end position="38"/>
    </location>
</feature>
<sequence length="177" mass="19260">MVLDAVLQLVTEQGMDAVTMDAVAARAGVSKPAMYRRWPTKQDLVLAAAESRIGAVDIPDLGDFRAELRALLESRMRRYREPGTDRLLAELIGAAAKAQGARGAYATYTARVTDQTRAILERGIERGDVRADLDVPTAVTLVASPPVFRLVGEQLPPDQRFVDELVDLLALAFAARD</sequence>
<dbReference type="AlphaFoldDB" id="A0A1H7ZXZ0"/>
<evidence type="ECO:0000256" key="4">
    <source>
        <dbReference type="PROSITE-ProRule" id="PRU00335"/>
    </source>
</evidence>
<dbReference type="STRING" id="235985.SAMN05414137_1395"/>
<reference evidence="7" key="1">
    <citation type="submission" date="2016-10" db="EMBL/GenBank/DDBJ databases">
        <authorList>
            <person name="Varghese N."/>
        </authorList>
    </citation>
    <scope>NUCLEOTIDE SEQUENCE [LARGE SCALE GENOMIC DNA]</scope>
    <source>
        <strain evidence="7">DSM 45096 / BCRC 16803 / CGMCC 4.1857 / CIP 109030 / JCM 12277 / KCTC 19219 / NBRC 100920 / 33214</strain>
    </source>
</reference>
<keyword evidence="1" id="KW-0805">Transcription regulation</keyword>
<dbReference type="Gene3D" id="1.10.10.60">
    <property type="entry name" value="Homeodomain-like"/>
    <property type="match status" value="1"/>
</dbReference>
<dbReference type="Proteomes" id="UP000183015">
    <property type="component" value="Unassembled WGS sequence"/>
</dbReference>
<gene>
    <name evidence="6" type="ORF">SAMN05414137_1395</name>
</gene>
<evidence type="ECO:0000256" key="2">
    <source>
        <dbReference type="ARBA" id="ARBA00023125"/>
    </source>
</evidence>
<dbReference type="Pfam" id="PF16859">
    <property type="entry name" value="TetR_C_11"/>
    <property type="match status" value="1"/>
</dbReference>
<evidence type="ECO:0000256" key="3">
    <source>
        <dbReference type="ARBA" id="ARBA00023163"/>
    </source>
</evidence>
<name>A0A1H7ZXZ0_STRJI</name>
<dbReference type="InterPro" id="IPR011075">
    <property type="entry name" value="TetR_C"/>
</dbReference>
<dbReference type="InterPro" id="IPR050109">
    <property type="entry name" value="HTH-type_TetR-like_transc_reg"/>
</dbReference>
<dbReference type="GO" id="GO:0000976">
    <property type="term" value="F:transcription cis-regulatory region binding"/>
    <property type="evidence" value="ECO:0007669"/>
    <property type="project" value="TreeGrafter"/>
</dbReference>
<dbReference type="InterPro" id="IPR001647">
    <property type="entry name" value="HTH_TetR"/>
</dbReference>
<evidence type="ECO:0000313" key="6">
    <source>
        <dbReference type="EMBL" id="SEM63330.1"/>
    </source>
</evidence>
<dbReference type="Gene3D" id="1.10.357.10">
    <property type="entry name" value="Tetracycline Repressor, domain 2"/>
    <property type="match status" value="1"/>
</dbReference>
<organism evidence="6 7">
    <name type="scientific">Streptacidiphilus jiangxiensis</name>
    <dbReference type="NCBI Taxonomy" id="235985"/>
    <lineage>
        <taxon>Bacteria</taxon>
        <taxon>Bacillati</taxon>
        <taxon>Actinomycetota</taxon>
        <taxon>Actinomycetes</taxon>
        <taxon>Kitasatosporales</taxon>
        <taxon>Streptomycetaceae</taxon>
        <taxon>Streptacidiphilus</taxon>
    </lineage>
</organism>
<keyword evidence="3" id="KW-0804">Transcription</keyword>
<dbReference type="PROSITE" id="PS01081">
    <property type="entry name" value="HTH_TETR_1"/>
    <property type="match status" value="1"/>
</dbReference>
<dbReference type="PANTHER" id="PTHR30055">
    <property type="entry name" value="HTH-TYPE TRANSCRIPTIONAL REGULATOR RUTR"/>
    <property type="match status" value="1"/>
</dbReference>
<dbReference type="InterPro" id="IPR036271">
    <property type="entry name" value="Tet_transcr_reg_TetR-rel_C_sf"/>
</dbReference>
<dbReference type="Pfam" id="PF00440">
    <property type="entry name" value="TetR_N"/>
    <property type="match status" value="1"/>
</dbReference>
<evidence type="ECO:0000256" key="1">
    <source>
        <dbReference type="ARBA" id="ARBA00023015"/>
    </source>
</evidence>
<keyword evidence="7" id="KW-1185">Reference proteome</keyword>
<dbReference type="InterPro" id="IPR023772">
    <property type="entry name" value="DNA-bd_HTH_TetR-type_CS"/>
</dbReference>
<dbReference type="SUPFAM" id="SSF46689">
    <property type="entry name" value="Homeodomain-like"/>
    <property type="match status" value="1"/>
</dbReference>
<dbReference type="PRINTS" id="PR00455">
    <property type="entry name" value="HTHTETR"/>
</dbReference>
<dbReference type="SUPFAM" id="SSF48498">
    <property type="entry name" value="Tetracyclin repressor-like, C-terminal domain"/>
    <property type="match status" value="1"/>
</dbReference>